<dbReference type="EMBL" id="ACPB03043140">
    <property type="status" value="NOT_ANNOTATED_CDS"/>
    <property type="molecule type" value="Genomic_DNA"/>
</dbReference>
<evidence type="ECO:0000313" key="1">
    <source>
        <dbReference type="EnsemblMetazoa" id="RPRC008505-PA"/>
    </source>
</evidence>
<proteinExistence type="predicted"/>
<dbReference type="Proteomes" id="UP000015103">
    <property type="component" value="Unassembled WGS sequence"/>
</dbReference>
<keyword evidence="2" id="KW-1185">Reference proteome</keyword>
<protein>
    <submittedName>
        <fullName evidence="1">Uncharacterized protein</fullName>
    </submittedName>
</protein>
<sequence>MDGKTQGKNTELASSSSRFLLFLFLSPTFMARDEINIMGSHHLENGW</sequence>
<organism evidence="1 2">
    <name type="scientific">Rhodnius prolixus</name>
    <name type="common">Triatomid bug</name>
    <dbReference type="NCBI Taxonomy" id="13249"/>
    <lineage>
        <taxon>Eukaryota</taxon>
        <taxon>Metazoa</taxon>
        <taxon>Ecdysozoa</taxon>
        <taxon>Arthropoda</taxon>
        <taxon>Hexapoda</taxon>
        <taxon>Insecta</taxon>
        <taxon>Pterygota</taxon>
        <taxon>Neoptera</taxon>
        <taxon>Paraneoptera</taxon>
        <taxon>Hemiptera</taxon>
        <taxon>Heteroptera</taxon>
        <taxon>Panheteroptera</taxon>
        <taxon>Cimicomorpha</taxon>
        <taxon>Reduviidae</taxon>
        <taxon>Triatominae</taxon>
        <taxon>Rhodnius</taxon>
    </lineage>
</organism>
<dbReference type="HOGENOM" id="CLU_3175962_0_0_1"/>
<evidence type="ECO:0000313" key="2">
    <source>
        <dbReference type="Proteomes" id="UP000015103"/>
    </source>
</evidence>
<dbReference type="VEuPathDB" id="VectorBase:RPRC008505"/>
<dbReference type="AlphaFoldDB" id="T1HWT5"/>
<reference evidence="1" key="1">
    <citation type="submission" date="2015-05" db="UniProtKB">
        <authorList>
            <consortium name="EnsemblMetazoa"/>
        </authorList>
    </citation>
    <scope>IDENTIFICATION</scope>
</reference>
<name>T1HWT5_RHOPR</name>
<dbReference type="EnsemblMetazoa" id="RPRC008505-RA">
    <property type="protein sequence ID" value="RPRC008505-PA"/>
    <property type="gene ID" value="RPRC008505"/>
</dbReference>
<dbReference type="InParanoid" id="T1HWT5"/>
<accession>T1HWT5</accession>